<dbReference type="GO" id="GO:0006508">
    <property type="term" value="P:proteolysis"/>
    <property type="evidence" value="ECO:0007669"/>
    <property type="project" value="UniProtKB-KW"/>
</dbReference>
<comment type="caution">
    <text evidence="3">The sequence shown here is derived from an EMBL/GenBank/DDBJ whole genome shotgun (WGS) entry which is preliminary data.</text>
</comment>
<accession>A0A8T4IG30</accession>
<name>A0A8T4IG30_9SPHN</name>
<dbReference type="SUPFAM" id="SSF55797">
    <property type="entry name" value="PR-1-like"/>
    <property type="match status" value="1"/>
</dbReference>
<feature type="chain" id="PRO_5035837053" evidence="1">
    <location>
        <begin position="27"/>
        <end position="197"/>
    </location>
</feature>
<dbReference type="PROSITE" id="PS51257">
    <property type="entry name" value="PROKAR_LIPOPROTEIN"/>
    <property type="match status" value="1"/>
</dbReference>
<dbReference type="PRINTS" id="PR00838">
    <property type="entry name" value="V5ALLERGEN"/>
</dbReference>
<keyword evidence="3" id="KW-0645">Protease</keyword>
<dbReference type="PANTHER" id="PTHR10334">
    <property type="entry name" value="CYSTEINE-RICH SECRETORY PROTEIN-RELATED"/>
    <property type="match status" value="1"/>
</dbReference>
<feature type="signal peptide" evidence="1">
    <location>
        <begin position="1"/>
        <end position="26"/>
    </location>
</feature>
<dbReference type="PROSITE" id="PS01010">
    <property type="entry name" value="CRISP_2"/>
    <property type="match status" value="1"/>
</dbReference>
<dbReference type="PRINTS" id="PR00837">
    <property type="entry name" value="V5TPXLIKE"/>
</dbReference>
<evidence type="ECO:0000313" key="4">
    <source>
        <dbReference type="Proteomes" id="UP000676996"/>
    </source>
</evidence>
<dbReference type="GO" id="GO:0008233">
    <property type="term" value="F:peptidase activity"/>
    <property type="evidence" value="ECO:0007669"/>
    <property type="project" value="UniProtKB-KW"/>
</dbReference>
<dbReference type="GO" id="GO:0005576">
    <property type="term" value="C:extracellular region"/>
    <property type="evidence" value="ECO:0007669"/>
    <property type="project" value="InterPro"/>
</dbReference>
<evidence type="ECO:0000256" key="1">
    <source>
        <dbReference type="SAM" id="SignalP"/>
    </source>
</evidence>
<dbReference type="InterPro" id="IPR002413">
    <property type="entry name" value="V5_allergen-like"/>
</dbReference>
<organism evidence="3 4">
    <name type="scientific">Stakelama marina</name>
    <dbReference type="NCBI Taxonomy" id="2826939"/>
    <lineage>
        <taxon>Bacteria</taxon>
        <taxon>Pseudomonadati</taxon>
        <taxon>Pseudomonadota</taxon>
        <taxon>Alphaproteobacteria</taxon>
        <taxon>Sphingomonadales</taxon>
        <taxon>Sphingomonadaceae</taxon>
        <taxon>Stakelama</taxon>
    </lineage>
</organism>
<sequence>MAMRMKVRKSWAVLAAAIAATGCVPASQGPDTVVEPRSFSGDAPRGSALLRSAMVEGHNRARQDVGMAPLRWDQTLAADAQRYADELARTGRYRHSEAQTRGNEPEGENLFRGTRGAYRYSEMVQLWIDEKRYFKRGITPDFSTTGNWRDVSHYTQIVWWNTRRFGCGFASSRTSDYLVCRYAPPGNVVGEDVFGGR</sequence>
<dbReference type="InterPro" id="IPR014044">
    <property type="entry name" value="CAP_dom"/>
</dbReference>
<gene>
    <name evidence="3" type="ORF">J7S20_13000</name>
</gene>
<dbReference type="SMART" id="SM00198">
    <property type="entry name" value="SCP"/>
    <property type="match status" value="1"/>
</dbReference>
<dbReference type="InterPro" id="IPR001283">
    <property type="entry name" value="CRISP-related"/>
</dbReference>
<dbReference type="InterPro" id="IPR035940">
    <property type="entry name" value="CAP_sf"/>
</dbReference>
<keyword evidence="1" id="KW-0732">Signal</keyword>
<dbReference type="Proteomes" id="UP000676996">
    <property type="component" value="Unassembled WGS sequence"/>
</dbReference>
<proteinExistence type="predicted"/>
<evidence type="ECO:0000259" key="2">
    <source>
        <dbReference type="SMART" id="SM00198"/>
    </source>
</evidence>
<dbReference type="EMBL" id="JAGRQC010000004">
    <property type="protein sequence ID" value="MBR0553421.1"/>
    <property type="molecule type" value="Genomic_DNA"/>
</dbReference>
<reference evidence="3" key="1">
    <citation type="submission" date="2021-04" db="EMBL/GenBank/DDBJ databases">
        <title>Ouciella asimina sp. nov., isolated from the surface seawater in the hydrothermal field of Okinawa Trough.</title>
        <authorList>
            <person name="Shuang W."/>
        </authorList>
    </citation>
    <scope>NUCLEOTIDE SEQUENCE</scope>
    <source>
        <strain evidence="3">LXI357</strain>
    </source>
</reference>
<keyword evidence="3" id="KW-0378">Hydrolase</keyword>
<dbReference type="Gene3D" id="3.40.33.10">
    <property type="entry name" value="CAP"/>
    <property type="match status" value="1"/>
</dbReference>
<protein>
    <submittedName>
        <fullName evidence="3">Serine protease</fullName>
    </submittedName>
</protein>
<dbReference type="InterPro" id="IPR018244">
    <property type="entry name" value="Allrgn_V5/Tpx1_CS"/>
</dbReference>
<dbReference type="Pfam" id="PF00188">
    <property type="entry name" value="CAP"/>
    <property type="match status" value="1"/>
</dbReference>
<dbReference type="AlphaFoldDB" id="A0A8T4IG30"/>
<evidence type="ECO:0000313" key="3">
    <source>
        <dbReference type="EMBL" id="MBR0553421.1"/>
    </source>
</evidence>
<keyword evidence="4" id="KW-1185">Reference proteome</keyword>
<feature type="domain" description="SCP" evidence="2">
    <location>
        <begin position="49"/>
        <end position="190"/>
    </location>
</feature>